<comment type="similarity">
    <text evidence="1">Belongs to the THADA family.</text>
</comment>
<evidence type="ECO:0000256" key="3">
    <source>
        <dbReference type="SAM" id="MobiDB-lite"/>
    </source>
</evidence>
<evidence type="ECO:0000313" key="6">
    <source>
        <dbReference type="EMBL" id="KAJ6830359.1"/>
    </source>
</evidence>
<keyword evidence="7" id="KW-1185">Reference proteome</keyword>
<dbReference type="InterPro" id="IPR056842">
    <property type="entry name" value="THADA-like_TPR_C"/>
</dbReference>
<organism evidence="6 7">
    <name type="scientific">Iris pallida</name>
    <name type="common">Sweet iris</name>
    <dbReference type="NCBI Taxonomy" id="29817"/>
    <lineage>
        <taxon>Eukaryota</taxon>
        <taxon>Viridiplantae</taxon>
        <taxon>Streptophyta</taxon>
        <taxon>Embryophyta</taxon>
        <taxon>Tracheophyta</taxon>
        <taxon>Spermatophyta</taxon>
        <taxon>Magnoliopsida</taxon>
        <taxon>Liliopsida</taxon>
        <taxon>Asparagales</taxon>
        <taxon>Iridaceae</taxon>
        <taxon>Iridoideae</taxon>
        <taxon>Irideae</taxon>
        <taxon>Iris</taxon>
    </lineage>
</organism>
<dbReference type="Pfam" id="PF10350">
    <property type="entry name" value="DUF2428"/>
    <property type="match status" value="1"/>
</dbReference>
<evidence type="ECO:0000259" key="5">
    <source>
        <dbReference type="Pfam" id="PF25151"/>
    </source>
</evidence>
<protein>
    <submittedName>
        <fullName evidence="6">Thyroid adenoma-associated protein-like protein</fullName>
    </submittedName>
</protein>
<feature type="region of interest" description="Disordered" evidence="3">
    <location>
        <begin position="180"/>
        <end position="201"/>
    </location>
</feature>
<dbReference type="PANTHER" id="PTHR14387:SF0">
    <property type="entry name" value="DUF2428 DOMAIN-CONTAINING PROTEIN"/>
    <property type="match status" value="1"/>
</dbReference>
<evidence type="ECO:0000256" key="2">
    <source>
        <dbReference type="ARBA" id="ARBA00022694"/>
    </source>
</evidence>
<reference evidence="6" key="2">
    <citation type="submission" date="2023-04" db="EMBL/GenBank/DDBJ databases">
        <authorList>
            <person name="Bruccoleri R.E."/>
            <person name="Oakeley E.J."/>
            <person name="Faust A.-M."/>
            <person name="Dessus-Babus S."/>
            <person name="Altorfer M."/>
            <person name="Burckhardt D."/>
            <person name="Oertli M."/>
            <person name="Naumann U."/>
            <person name="Petersen F."/>
            <person name="Wong J."/>
        </authorList>
    </citation>
    <scope>NUCLEOTIDE SEQUENCE</scope>
    <source>
        <strain evidence="6">GSM-AAB239-AS_SAM_17_03QT</strain>
        <tissue evidence="6">Leaf</tissue>
    </source>
</reference>
<dbReference type="EMBL" id="JANAVB010017598">
    <property type="protein sequence ID" value="KAJ6830359.1"/>
    <property type="molecule type" value="Genomic_DNA"/>
</dbReference>
<accession>A0AAX6GNK2</accession>
<evidence type="ECO:0000259" key="4">
    <source>
        <dbReference type="Pfam" id="PF10350"/>
    </source>
</evidence>
<dbReference type="InterPro" id="IPR051954">
    <property type="entry name" value="tRNA_methyltransferase_THADA"/>
</dbReference>
<dbReference type="SUPFAM" id="SSF48371">
    <property type="entry name" value="ARM repeat"/>
    <property type="match status" value="1"/>
</dbReference>
<feature type="domain" description="DUF2428" evidence="4">
    <location>
        <begin position="1"/>
        <end position="252"/>
    </location>
</feature>
<proteinExistence type="inferred from homology"/>
<evidence type="ECO:0000313" key="7">
    <source>
        <dbReference type="Proteomes" id="UP001140949"/>
    </source>
</evidence>
<dbReference type="AlphaFoldDB" id="A0AAX6GNK2"/>
<evidence type="ECO:0000256" key="1">
    <source>
        <dbReference type="ARBA" id="ARBA00010409"/>
    </source>
</evidence>
<comment type="caution">
    <text evidence="6">The sequence shown here is derived from an EMBL/GenBank/DDBJ whole genome shotgun (WGS) entry which is preliminary data.</text>
</comment>
<dbReference type="Proteomes" id="UP001140949">
    <property type="component" value="Unassembled WGS sequence"/>
</dbReference>
<keyword evidence="2" id="KW-0819">tRNA processing</keyword>
<dbReference type="PANTHER" id="PTHR14387">
    <property type="entry name" value="THADA/DEATH RECEPTOR INTERACTING PROTEIN"/>
    <property type="match status" value="1"/>
</dbReference>
<reference evidence="6" key="1">
    <citation type="journal article" date="2023" name="GigaByte">
        <title>Genome assembly of the bearded iris, Iris pallida Lam.</title>
        <authorList>
            <person name="Bruccoleri R.E."/>
            <person name="Oakeley E.J."/>
            <person name="Faust A.M.E."/>
            <person name="Altorfer M."/>
            <person name="Dessus-Babus S."/>
            <person name="Burckhardt D."/>
            <person name="Oertli M."/>
            <person name="Naumann U."/>
            <person name="Petersen F."/>
            <person name="Wong J."/>
        </authorList>
    </citation>
    <scope>NUCLEOTIDE SEQUENCE</scope>
    <source>
        <strain evidence="6">GSM-AAB239-AS_SAM_17_03QT</strain>
    </source>
</reference>
<dbReference type="Pfam" id="PF25151">
    <property type="entry name" value="TPR_Trm732_C"/>
    <property type="match status" value="1"/>
</dbReference>
<dbReference type="InterPro" id="IPR016024">
    <property type="entry name" value="ARM-type_fold"/>
</dbReference>
<dbReference type="InterPro" id="IPR019442">
    <property type="entry name" value="THADA/TRM732_DUF2428"/>
</dbReference>
<dbReference type="GO" id="GO:0030488">
    <property type="term" value="P:tRNA methylation"/>
    <property type="evidence" value="ECO:0007669"/>
    <property type="project" value="TreeGrafter"/>
</dbReference>
<sequence>MVGCWLAMKEVSLLLGTIIRKIPLPSCAIADSSKGCTTDETEMMAEPDEMLDMRQLETIGSYFLQVLLKMKHNGAIDKTRAGFTALCNRLLCSDDPRLCKMTESWMEQLMERTIAKGQTVDDLLRRSAGIPAAFIALFLSEPEGMPKKLLPRALRWLIDVANMSLHNLHEDDNYQKELLQDSTDNQPPRTVKEAHANEKASKVRDEGVIPTVHAFNVLRAAFNDANLAADTSGFSAETLIIAIRSFSSPYWEVRNSACLAYTALIRRMIGFLNIQKRESARRALTGLEFFHRYPALHPFLFSELKIATELLGDESSSHRESNIMKSIHPSLCPILILLSRLKPSLISSVTDDALDPILFMPFIQRCGTQSNFRVRLLASRALIGLVSNEKLRDVLNCVAQCLPRERPLSTKISGSEAITTSSLSFNAIHGILLQLSSLLDNNCRDLPDTTHKDQILGQLIQVLSTCSWIGSNKSCPCPTLNSSFLRVLDQMFGIARTSATSHNISIIQTLLLNLATECLDIERSNGLALHDPTLVELRKQAAASYFGCLFGGNLETAEESFQLPGFSQGASTLSQMPENEISIDGLQERIRSCIFYSSYEVRVGVLKRLFQLVKSIKCGGKKGLISLWAERHLQAVMMSLLPVEENPKCIYYILKIIFSWFILQFETGCAVVDLESTLSFWNRLVLLNKTVTRSKTREVLICCMAVSVKHFVILLRDSILSDQSEMGKFANKKGLVEALSCVSSFVGLVKQHSLASEPVNMRKAASEAIVASGLLPEASSIASVLSSHNSSEVTCIVHIENLKASNLDISVVVNFYAGRILDLWFTCIQLLEDEDDGLRQRLADDVQKCVYFNGSKGSHCNDSVPSQVDRVIELSFKFLSAGFGHWIEYLNYLCGYVLNAAAAVGSQGNLVRRIFDKEIDNHHEEKLLVCQICCSHLETLSRNSQSQFEGSDENSVEIFLQTWRRKFLGQLVSFTSDCLESDNVADWIGGIGNHKDAFTSLYANLLGLYALTQNLSVGLLTDSNKVYFSEFDKLREIIRPFLRNPLISNMYYLVVKSQEKMFGVSFDPKSREHCSVWEDFEPYFLLR</sequence>
<dbReference type="GO" id="GO:0005829">
    <property type="term" value="C:cytosol"/>
    <property type="evidence" value="ECO:0007669"/>
    <property type="project" value="TreeGrafter"/>
</dbReference>
<feature type="domain" description="tRNA (32-2'-O)-methyltransferase regulator THADA-like C-terminal TPR repeats region" evidence="5">
    <location>
        <begin position="254"/>
        <end position="437"/>
    </location>
</feature>
<feature type="compositionally biased region" description="Basic and acidic residues" evidence="3">
    <location>
        <begin position="190"/>
        <end position="201"/>
    </location>
</feature>
<gene>
    <name evidence="6" type="ORF">M6B38_353980</name>
</gene>
<name>A0AAX6GNK2_IRIPA</name>